<gene>
    <name evidence="2" type="ORF">KHLLAP_LOCUS12644</name>
</gene>
<dbReference type="PANTHER" id="PTHR24133:SF40">
    <property type="entry name" value="ANKYRIN REPEAT DOMAIN 44"/>
    <property type="match status" value="1"/>
</dbReference>
<name>A0AAI8VQG8_9PEZI</name>
<organism evidence="2 3">
    <name type="scientific">Anthostomella pinea</name>
    <dbReference type="NCBI Taxonomy" id="933095"/>
    <lineage>
        <taxon>Eukaryota</taxon>
        <taxon>Fungi</taxon>
        <taxon>Dikarya</taxon>
        <taxon>Ascomycota</taxon>
        <taxon>Pezizomycotina</taxon>
        <taxon>Sordariomycetes</taxon>
        <taxon>Xylariomycetidae</taxon>
        <taxon>Xylariales</taxon>
        <taxon>Xylariaceae</taxon>
        <taxon>Anthostomella</taxon>
    </lineage>
</organism>
<dbReference type="SMART" id="SM00248">
    <property type="entry name" value="ANK"/>
    <property type="match status" value="3"/>
</dbReference>
<evidence type="ECO:0000313" key="2">
    <source>
        <dbReference type="EMBL" id="CAJ2512176.1"/>
    </source>
</evidence>
<feature type="repeat" description="ANK" evidence="1">
    <location>
        <begin position="127"/>
        <end position="159"/>
    </location>
</feature>
<dbReference type="PROSITE" id="PS50297">
    <property type="entry name" value="ANK_REP_REGION"/>
    <property type="match status" value="1"/>
</dbReference>
<dbReference type="PROSITE" id="PS50088">
    <property type="entry name" value="ANK_REPEAT"/>
    <property type="match status" value="1"/>
</dbReference>
<proteinExistence type="predicted"/>
<dbReference type="Pfam" id="PF12796">
    <property type="entry name" value="Ank_2"/>
    <property type="match status" value="1"/>
</dbReference>
<dbReference type="AlphaFoldDB" id="A0AAI8VQG8"/>
<sequence length="444" mass="49189">MSLEDQAAAMPLGDQAAAAATPNERNQVLGYFAFPAEIQVQIGSDDDLTDRDILRLSLTCRELYVNLNPCLYKKEGPTMNRALCVGAIQGDIGLLARALSATDNRYVNDHMPEYMAKAWLSTYSEYAGLTAVAVAAKYNQAEAVQYLLAHGADPNKRAAHGPYSNIPGRRLYPIHWALRIGLRPFSVSRCIEIVKTLLDHGADPNQLTVIYENDRYYGNAPEVETPLLQAIGPKFPVRVAQLLLDRGANPNASAHTGRPLQILVGQAGWGSNGDYQDCMEKLNLLLDLNTNLQASAFGLYDMLLDRKAWMMIAMARDMVTILFQRKLRPQLSQITPIDDRFISSIAKGMNPVYGRDEGGCERATACADITIMLLDQLSELGNSEPERNGQKVIEEVVKYRCRETDAAISVKMDEIIKLLEAHGADPTLTPEEVHVEWGNLDEWP</sequence>
<evidence type="ECO:0000256" key="1">
    <source>
        <dbReference type="PROSITE-ProRule" id="PRU00023"/>
    </source>
</evidence>
<comment type="caution">
    <text evidence="2">The sequence shown here is derived from an EMBL/GenBank/DDBJ whole genome shotgun (WGS) entry which is preliminary data.</text>
</comment>
<dbReference type="Proteomes" id="UP001295740">
    <property type="component" value="Unassembled WGS sequence"/>
</dbReference>
<dbReference type="InterPro" id="IPR052391">
    <property type="entry name" value="E3_Ligase-Neurotoxin"/>
</dbReference>
<keyword evidence="1" id="KW-0040">ANK repeat</keyword>
<dbReference type="Gene3D" id="1.25.40.20">
    <property type="entry name" value="Ankyrin repeat-containing domain"/>
    <property type="match status" value="1"/>
</dbReference>
<dbReference type="InterPro" id="IPR002110">
    <property type="entry name" value="Ankyrin_rpt"/>
</dbReference>
<keyword evidence="3" id="KW-1185">Reference proteome</keyword>
<dbReference type="SUPFAM" id="SSF48403">
    <property type="entry name" value="Ankyrin repeat"/>
    <property type="match status" value="1"/>
</dbReference>
<accession>A0AAI8VQG8</accession>
<dbReference type="EMBL" id="CAUWAG010000019">
    <property type="protein sequence ID" value="CAJ2512176.1"/>
    <property type="molecule type" value="Genomic_DNA"/>
</dbReference>
<evidence type="ECO:0000313" key="3">
    <source>
        <dbReference type="Proteomes" id="UP001295740"/>
    </source>
</evidence>
<reference evidence="2" key="1">
    <citation type="submission" date="2023-10" db="EMBL/GenBank/DDBJ databases">
        <authorList>
            <person name="Hackl T."/>
        </authorList>
    </citation>
    <scope>NUCLEOTIDE SEQUENCE</scope>
</reference>
<protein>
    <submittedName>
        <fullName evidence="2">Uu.00g051910.m01.CDS01</fullName>
    </submittedName>
</protein>
<dbReference type="InterPro" id="IPR036770">
    <property type="entry name" value="Ankyrin_rpt-contain_sf"/>
</dbReference>
<dbReference type="PANTHER" id="PTHR24133">
    <property type="entry name" value="ANKYRIN DOMAIN-CONTAINING"/>
    <property type="match status" value="1"/>
</dbReference>